<dbReference type="AlphaFoldDB" id="A0A5N7BBG2"/>
<keyword evidence="3" id="KW-1185">Reference proteome</keyword>
<reference evidence="2 3" key="1">
    <citation type="submission" date="2019-04" db="EMBL/GenBank/DDBJ databases">
        <title>Friends and foes A comparative genomics studyof 23 Aspergillus species from section Flavi.</title>
        <authorList>
            <consortium name="DOE Joint Genome Institute"/>
            <person name="Kjaerbolling I."/>
            <person name="Vesth T."/>
            <person name="Frisvad J.C."/>
            <person name="Nybo J.L."/>
            <person name="Theobald S."/>
            <person name="Kildgaard S."/>
            <person name="Isbrandt T."/>
            <person name="Kuo A."/>
            <person name="Sato A."/>
            <person name="Lyhne E.K."/>
            <person name="Kogle M.E."/>
            <person name="Wiebenga A."/>
            <person name="Kun R.S."/>
            <person name="Lubbers R.J."/>
            <person name="Makela M.R."/>
            <person name="Barry K."/>
            <person name="Chovatia M."/>
            <person name="Clum A."/>
            <person name="Daum C."/>
            <person name="Haridas S."/>
            <person name="He G."/>
            <person name="LaButti K."/>
            <person name="Lipzen A."/>
            <person name="Mondo S."/>
            <person name="Riley R."/>
            <person name="Salamov A."/>
            <person name="Simmons B.A."/>
            <person name="Magnuson J.K."/>
            <person name="Henrissat B."/>
            <person name="Mortensen U.H."/>
            <person name="Larsen T.O."/>
            <person name="Devries R.P."/>
            <person name="Grigoriev I.V."/>
            <person name="Machida M."/>
            <person name="Baker S.E."/>
            <person name="Andersen M.R."/>
        </authorList>
    </citation>
    <scope>NUCLEOTIDE SEQUENCE [LARGE SCALE GENOMIC DNA]</scope>
    <source>
        <strain evidence="2 3">IBT 29228</strain>
    </source>
</reference>
<organism evidence="2 3">
    <name type="scientific">Aspergillus bertholletiae</name>
    <dbReference type="NCBI Taxonomy" id="1226010"/>
    <lineage>
        <taxon>Eukaryota</taxon>
        <taxon>Fungi</taxon>
        <taxon>Dikarya</taxon>
        <taxon>Ascomycota</taxon>
        <taxon>Pezizomycotina</taxon>
        <taxon>Eurotiomycetes</taxon>
        <taxon>Eurotiomycetidae</taxon>
        <taxon>Eurotiales</taxon>
        <taxon>Aspergillaceae</taxon>
        <taxon>Aspergillus</taxon>
        <taxon>Aspergillus subgen. Circumdati</taxon>
    </lineage>
</organism>
<dbReference type="EMBL" id="ML736198">
    <property type="protein sequence ID" value="KAE8379109.1"/>
    <property type="molecule type" value="Genomic_DNA"/>
</dbReference>
<accession>A0A5N7BBG2</accession>
<feature type="transmembrane region" description="Helical" evidence="1">
    <location>
        <begin position="21"/>
        <end position="40"/>
    </location>
</feature>
<dbReference type="Proteomes" id="UP000326198">
    <property type="component" value="Unassembled WGS sequence"/>
</dbReference>
<name>A0A5N7BBG2_9EURO</name>
<protein>
    <submittedName>
        <fullName evidence="2">Uncharacterized protein</fullName>
    </submittedName>
</protein>
<gene>
    <name evidence="2" type="ORF">BDV26DRAFT_174478</name>
</gene>
<keyword evidence="1" id="KW-0472">Membrane</keyword>
<proteinExistence type="predicted"/>
<sequence>MVKKKNIKKGNSMNEYKLMRMNGWIWFFHLFLFYCTHNPGNSSLLRLLLGGDLEMVAHTKWWGN</sequence>
<evidence type="ECO:0000256" key="1">
    <source>
        <dbReference type="SAM" id="Phobius"/>
    </source>
</evidence>
<keyword evidence="1" id="KW-0812">Transmembrane</keyword>
<keyword evidence="1" id="KW-1133">Transmembrane helix</keyword>
<evidence type="ECO:0000313" key="3">
    <source>
        <dbReference type="Proteomes" id="UP000326198"/>
    </source>
</evidence>
<evidence type="ECO:0000313" key="2">
    <source>
        <dbReference type="EMBL" id="KAE8379109.1"/>
    </source>
</evidence>